<dbReference type="SUPFAM" id="SSF56235">
    <property type="entry name" value="N-terminal nucleophile aminohydrolases (Ntn hydrolases)"/>
    <property type="match status" value="1"/>
</dbReference>
<dbReference type="AlphaFoldDB" id="A0A1V3C7F0"/>
<sequence>MWFGGSTGLPPLARPRGSIPLAPHLPQVWTSSDWPDHERRVASHRGRHVVVLGPCGVDEEELVRVTGHSVPDDVAWRWPGSYVVAQIEPGTVTIWTDLASAIPVYTRRTPEGVLWASSSRLLAGFDEKPSVNLDKVAARLVSPDTAEAGMDSFFHRIERVPPGHRFRLTVCREPDTRVMWRPTPMADGHALRLRSALEDAVAVRVDHSAQPSTDFSGGFDSTALGLLAAECLAPEGRGIVGVTVHPEGVHHGGDLDYAREAAHHPRLDHRWMPVTDDHTPYGKLDLVPATDEPAPSTVSYAYFSGQLTWLTEEVGSDMHMTGDGGDALLFTPPYYLVELLKRGRIRRALGEAARWAHVRRMSILDAFRTANSRAEPDPVPSWAGAKQPVVGGEDPFSLESPTLRALMRTMAQAGRTARSDVQIAEAFGIALHNPYFDSQVIDAYLSVPVDSLPGPSRYKPIMAEAMRDLFPERLARRTTKGDASSDHHHGLRKALPALLDFMDGHLAGEGLVDVAGLRGSMRRAAMGVGDELAQVESAVATEAWLRAVRSAPAIPWEKIEARAA</sequence>
<dbReference type="STRING" id="501010.NOSIN_23660"/>
<keyword evidence="3" id="KW-1185">Reference proteome</keyword>
<evidence type="ECO:0000259" key="1">
    <source>
        <dbReference type="Pfam" id="PF00733"/>
    </source>
</evidence>
<dbReference type="Pfam" id="PF00733">
    <property type="entry name" value="Asn_synthase"/>
    <property type="match status" value="1"/>
</dbReference>
<dbReference type="InterPro" id="IPR014729">
    <property type="entry name" value="Rossmann-like_a/b/a_fold"/>
</dbReference>
<dbReference type="SUPFAM" id="SSF52402">
    <property type="entry name" value="Adenine nucleotide alpha hydrolases-like"/>
    <property type="match status" value="1"/>
</dbReference>
<feature type="domain" description="Asparagine synthetase" evidence="1">
    <location>
        <begin position="193"/>
        <end position="546"/>
    </location>
</feature>
<reference evidence="3" key="1">
    <citation type="submission" date="2016-08" db="EMBL/GenBank/DDBJ databases">
        <authorList>
            <person name="Tokovenko B."/>
            <person name="Kalinowski J."/>
        </authorList>
    </citation>
    <scope>NUCLEOTIDE SEQUENCE [LARGE SCALE GENOMIC DNA]</scope>
    <source>
        <strain evidence="3">UTMC102</strain>
    </source>
</reference>
<dbReference type="InterPro" id="IPR001962">
    <property type="entry name" value="Asn_synthase"/>
</dbReference>
<dbReference type="OrthoDB" id="7053173at2"/>
<dbReference type="GO" id="GO:0004066">
    <property type="term" value="F:asparagine synthase (glutamine-hydrolyzing) activity"/>
    <property type="evidence" value="ECO:0007669"/>
    <property type="project" value="InterPro"/>
</dbReference>
<dbReference type="RefSeq" id="WP_077692901.1">
    <property type="nucleotide sequence ID" value="NZ_MCOK01000001.1"/>
</dbReference>
<dbReference type="EMBL" id="MCOK01000001">
    <property type="protein sequence ID" value="OOC56456.1"/>
    <property type="molecule type" value="Genomic_DNA"/>
</dbReference>
<accession>A0A1V3C7F0</accession>
<comment type="caution">
    <text evidence="2">The sequence shown here is derived from an EMBL/GenBank/DDBJ whole genome shotgun (WGS) entry which is preliminary data.</text>
</comment>
<gene>
    <name evidence="2" type="ORF">NOSIN_23660</name>
</gene>
<dbReference type="Gene3D" id="3.40.50.620">
    <property type="entry name" value="HUPs"/>
    <property type="match status" value="1"/>
</dbReference>
<proteinExistence type="predicted"/>
<evidence type="ECO:0000313" key="3">
    <source>
        <dbReference type="Proteomes" id="UP000189004"/>
    </source>
</evidence>
<name>A0A1V3C7F0_9ACTN</name>
<evidence type="ECO:0000313" key="2">
    <source>
        <dbReference type="EMBL" id="OOC56456.1"/>
    </source>
</evidence>
<dbReference type="GO" id="GO:0006529">
    <property type="term" value="P:asparagine biosynthetic process"/>
    <property type="evidence" value="ECO:0007669"/>
    <property type="project" value="InterPro"/>
</dbReference>
<organism evidence="2 3">
    <name type="scientific">Nocardiopsis sinuspersici</name>
    <dbReference type="NCBI Taxonomy" id="501010"/>
    <lineage>
        <taxon>Bacteria</taxon>
        <taxon>Bacillati</taxon>
        <taxon>Actinomycetota</taxon>
        <taxon>Actinomycetes</taxon>
        <taxon>Streptosporangiales</taxon>
        <taxon>Nocardiopsidaceae</taxon>
        <taxon>Nocardiopsis</taxon>
    </lineage>
</organism>
<dbReference type="InterPro" id="IPR029055">
    <property type="entry name" value="Ntn_hydrolases_N"/>
</dbReference>
<dbReference type="NCBIfam" id="NF033561">
    <property type="entry name" value="macrolact_Ik_Al"/>
    <property type="match status" value="1"/>
</dbReference>
<protein>
    <submittedName>
        <fullName evidence="2">Asparagine synthase</fullName>
    </submittedName>
</protein>
<dbReference type="Proteomes" id="UP000189004">
    <property type="component" value="Unassembled WGS sequence"/>
</dbReference>